<feature type="binding site" evidence="14">
    <location>
        <position position="723"/>
    </location>
    <ligand>
        <name>Mg(2+)</name>
        <dbReference type="ChEBI" id="CHEBI:18420"/>
    </ligand>
</feature>
<dbReference type="GO" id="GO:0004642">
    <property type="term" value="F:phosphoribosylformylglycinamidine synthase activity"/>
    <property type="evidence" value="ECO:0007669"/>
    <property type="project" value="UniProtKB-UniRule"/>
</dbReference>
<dbReference type="CDD" id="cd02204">
    <property type="entry name" value="PurL_repeat2"/>
    <property type="match status" value="1"/>
</dbReference>
<comment type="subcellular location">
    <subcellularLocation>
        <location evidence="1 14">Cytoplasm</location>
    </subcellularLocation>
</comment>
<keyword evidence="9 14" id="KW-0067">ATP-binding</keyword>
<feature type="binding site" evidence="14">
    <location>
        <position position="894"/>
    </location>
    <ligand>
        <name>Mg(2+)</name>
        <dbReference type="ChEBI" id="CHEBI:18420"/>
    </ligand>
</feature>
<feature type="binding site" evidence="14">
    <location>
        <position position="727"/>
    </location>
    <ligand>
        <name>Mg(2+)</name>
        <dbReference type="ChEBI" id="CHEBI:18420"/>
    </ligand>
</feature>
<dbReference type="PANTHER" id="PTHR10099">
    <property type="entry name" value="PHOSPHORIBOSYLFORMYLGLYCINAMIDINE SYNTHASE"/>
    <property type="match status" value="1"/>
</dbReference>
<dbReference type="GO" id="GO:0005737">
    <property type="term" value="C:cytoplasm"/>
    <property type="evidence" value="ECO:0007669"/>
    <property type="project" value="UniProtKB-SubCell"/>
</dbReference>
<evidence type="ECO:0000259" key="16">
    <source>
        <dbReference type="Pfam" id="PF18072"/>
    </source>
</evidence>
<dbReference type="Gene3D" id="1.10.8.750">
    <property type="entry name" value="Phosphoribosylformylglycinamidine synthase, linker domain"/>
    <property type="match status" value="1"/>
</dbReference>
<dbReference type="FunFam" id="3.90.650.10:FF:000002">
    <property type="entry name" value="Phosphoribosylformylglycinamidine synthase"/>
    <property type="match status" value="1"/>
</dbReference>
<reference evidence="19 20" key="1">
    <citation type="submission" date="2018-03" db="EMBL/GenBank/DDBJ databases">
        <title>Draft genome of Nitrosomonas supralitoralis APG5.</title>
        <authorList>
            <person name="Urakawa H."/>
            <person name="Lopez J.V."/>
        </authorList>
    </citation>
    <scope>NUCLEOTIDE SEQUENCE [LARGE SCALE GENOMIC DNA]</scope>
    <source>
        <strain evidence="19 20">APG5</strain>
    </source>
</reference>
<comment type="similarity">
    <text evidence="3 14">In the N-terminal section; belongs to the FGAMS family.</text>
</comment>
<evidence type="ECO:0000256" key="13">
    <source>
        <dbReference type="ARBA" id="ARBA00057317"/>
    </source>
</evidence>
<dbReference type="Gene3D" id="3.40.50.880">
    <property type="match status" value="1"/>
</dbReference>
<dbReference type="SUPFAM" id="SSF82697">
    <property type="entry name" value="PurS-like"/>
    <property type="match status" value="1"/>
</dbReference>
<feature type="active site" evidence="14">
    <location>
        <position position="1292"/>
    </location>
</feature>
<dbReference type="RefSeq" id="WP_106706788.1">
    <property type="nucleotide sequence ID" value="NZ_PXXU01000020.1"/>
</dbReference>
<evidence type="ECO:0000256" key="8">
    <source>
        <dbReference type="ARBA" id="ARBA00022755"/>
    </source>
</evidence>
<dbReference type="Pfam" id="PF13507">
    <property type="entry name" value="GATase_5"/>
    <property type="match status" value="1"/>
</dbReference>
<comment type="function">
    <text evidence="13 14">Phosphoribosylformylglycinamidine synthase involved in the purines biosynthetic pathway. Catalyzes the ATP-dependent conversion of formylglycinamide ribonucleotide (FGAR) and glutamine to yield formylglycinamidine ribonucleotide (FGAM) and glutamate.</text>
</comment>
<comment type="caution">
    <text evidence="14">Lacks conserved residue(s) required for the propagation of feature annotation.</text>
</comment>
<feature type="domain" description="PurM-like C-terminal" evidence="15">
    <location>
        <begin position="840"/>
        <end position="999"/>
    </location>
</feature>
<dbReference type="InterPro" id="IPR036604">
    <property type="entry name" value="PurS-like_sf"/>
</dbReference>
<evidence type="ECO:0000313" key="20">
    <source>
        <dbReference type="Proteomes" id="UP000241912"/>
    </source>
</evidence>
<dbReference type="InterPro" id="IPR010073">
    <property type="entry name" value="PurL_large"/>
</dbReference>
<dbReference type="SUPFAM" id="SSF56042">
    <property type="entry name" value="PurM C-terminal domain-like"/>
    <property type="match status" value="2"/>
</dbReference>
<comment type="subunit">
    <text evidence="14">Monomer.</text>
</comment>
<keyword evidence="11 14" id="KW-0315">Glutamine amidotransferase</keyword>
<dbReference type="SUPFAM" id="SSF52317">
    <property type="entry name" value="Class I glutamine amidotransferase-like"/>
    <property type="match status" value="1"/>
</dbReference>
<dbReference type="GO" id="GO:0005524">
    <property type="term" value="F:ATP binding"/>
    <property type="evidence" value="ECO:0007669"/>
    <property type="project" value="UniProtKB-UniRule"/>
</dbReference>
<dbReference type="SMART" id="SM01211">
    <property type="entry name" value="GATase_5"/>
    <property type="match status" value="1"/>
</dbReference>
<proteinExistence type="inferred from homology"/>
<feature type="binding site" evidence="14">
    <location>
        <position position="684"/>
    </location>
    <ligand>
        <name>Mg(2+)</name>
        <dbReference type="ChEBI" id="CHEBI:18420"/>
    </ligand>
</feature>
<dbReference type="SUPFAM" id="SSF55326">
    <property type="entry name" value="PurM N-terminal domain-like"/>
    <property type="match status" value="2"/>
</dbReference>
<feature type="domain" description="PurM-like C-terminal" evidence="15">
    <location>
        <begin position="434"/>
        <end position="594"/>
    </location>
</feature>
<evidence type="ECO:0000256" key="11">
    <source>
        <dbReference type="ARBA" id="ARBA00022962"/>
    </source>
</evidence>
<evidence type="ECO:0000256" key="6">
    <source>
        <dbReference type="ARBA" id="ARBA00022723"/>
    </source>
</evidence>
<name>A0A2P7NVF1_9PROT</name>
<evidence type="ECO:0000256" key="3">
    <source>
        <dbReference type="ARBA" id="ARBA00008608"/>
    </source>
</evidence>
<dbReference type="InterPro" id="IPR041609">
    <property type="entry name" value="PurL_linker"/>
</dbReference>
<evidence type="ECO:0000256" key="7">
    <source>
        <dbReference type="ARBA" id="ARBA00022741"/>
    </source>
</evidence>
<keyword evidence="8 14" id="KW-0658">Purine biosynthesis</keyword>
<gene>
    <name evidence="14" type="primary">purL</name>
    <name evidence="19" type="ORF">C7H79_08150</name>
</gene>
<evidence type="ECO:0000256" key="4">
    <source>
        <dbReference type="ARBA" id="ARBA00022490"/>
    </source>
</evidence>
<dbReference type="FunFam" id="1.10.8.750:FF:000002">
    <property type="entry name" value="Phosphoribosylformylglycinamidine synthase"/>
    <property type="match status" value="1"/>
</dbReference>
<dbReference type="GO" id="GO:0006189">
    <property type="term" value="P:'de novo' IMP biosynthetic process"/>
    <property type="evidence" value="ECO:0007669"/>
    <property type="project" value="UniProtKB-UniRule"/>
</dbReference>
<keyword evidence="10 14" id="KW-0460">Magnesium</keyword>
<keyword evidence="7 14" id="KW-0547">Nucleotide-binding</keyword>
<dbReference type="Pfam" id="PF02769">
    <property type="entry name" value="AIRS_C"/>
    <property type="match status" value="2"/>
</dbReference>
<evidence type="ECO:0000256" key="12">
    <source>
        <dbReference type="ARBA" id="ARBA00052585"/>
    </source>
</evidence>
<evidence type="ECO:0000256" key="5">
    <source>
        <dbReference type="ARBA" id="ARBA00022598"/>
    </source>
</evidence>
<dbReference type="Gene3D" id="3.90.650.10">
    <property type="entry name" value="PurM-like C-terminal domain"/>
    <property type="match status" value="2"/>
</dbReference>
<dbReference type="FunFam" id="3.30.1330.10:FF:000005">
    <property type="entry name" value="Phosphoribosylformylglycinamidine synthase"/>
    <property type="match status" value="1"/>
</dbReference>
<feature type="binding site" evidence="14">
    <location>
        <position position="683"/>
    </location>
    <ligand>
        <name>ATP</name>
        <dbReference type="ChEBI" id="CHEBI:30616"/>
    </ligand>
</feature>
<dbReference type="NCBIfam" id="TIGR01735">
    <property type="entry name" value="FGAM_synt"/>
    <property type="match status" value="1"/>
</dbReference>
<dbReference type="InterPro" id="IPR029062">
    <property type="entry name" value="Class_I_gatase-like"/>
</dbReference>
<dbReference type="InterPro" id="IPR040707">
    <property type="entry name" value="FGAR-AT_N"/>
</dbReference>
<dbReference type="SUPFAM" id="SSF109736">
    <property type="entry name" value="FGAM synthase PurL, linker domain"/>
    <property type="match status" value="1"/>
</dbReference>
<dbReference type="Pfam" id="PF22689">
    <property type="entry name" value="FGAR-AT_PurM_N-like"/>
    <property type="match status" value="1"/>
</dbReference>
<evidence type="ECO:0000256" key="9">
    <source>
        <dbReference type="ARBA" id="ARBA00022840"/>
    </source>
</evidence>
<protein>
    <recommendedName>
        <fullName evidence="14">Phosphoribosylformylglycinamidine synthase</fullName>
        <shortName evidence="14">FGAM synthase</shortName>
        <shortName evidence="14">FGAMS</shortName>
        <ecNumber evidence="14">6.3.5.3</ecNumber>
    </recommendedName>
    <alternativeName>
        <fullName evidence="14">Formylglycinamide ribonucleotide amidotransferase</fullName>
        <shortName evidence="14">FGAR amidotransferase</shortName>
        <shortName evidence="14">FGAR-AT</shortName>
    </alternativeName>
</protein>
<evidence type="ECO:0000259" key="18">
    <source>
        <dbReference type="Pfam" id="PF22689"/>
    </source>
</evidence>
<dbReference type="Pfam" id="PF18076">
    <property type="entry name" value="FGAR-AT_N"/>
    <property type="match status" value="1"/>
</dbReference>
<dbReference type="PROSITE" id="PS51273">
    <property type="entry name" value="GATASE_TYPE_1"/>
    <property type="match status" value="1"/>
</dbReference>
<dbReference type="Gene3D" id="3.30.1330.10">
    <property type="entry name" value="PurM-like, N-terminal domain"/>
    <property type="match status" value="2"/>
</dbReference>
<feature type="domain" description="FGAR-AT PurM N-terminal-like" evidence="18">
    <location>
        <begin position="653"/>
        <end position="811"/>
    </location>
</feature>
<evidence type="ECO:0000256" key="2">
    <source>
        <dbReference type="ARBA" id="ARBA00004920"/>
    </source>
</evidence>
<organism evidence="19 20">
    <name type="scientific">Nitrosomonas supralitoralis</name>
    <dbReference type="NCBI Taxonomy" id="2116706"/>
    <lineage>
        <taxon>Bacteria</taxon>
        <taxon>Pseudomonadati</taxon>
        <taxon>Pseudomonadota</taxon>
        <taxon>Betaproteobacteria</taxon>
        <taxon>Nitrosomonadales</taxon>
        <taxon>Nitrosomonadaceae</taxon>
        <taxon>Nitrosomonas</taxon>
    </lineage>
</organism>
<dbReference type="InterPro" id="IPR010918">
    <property type="entry name" value="PurM-like_C_dom"/>
</dbReference>
<keyword evidence="6 14" id="KW-0479">Metal-binding</keyword>
<comment type="pathway">
    <text evidence="2 14">Purine metabolism; IMP biosynthesis via de novo pathway; 5-amino-1-(5-phospho-D-ribosyl)imidazole from N(2)-formyl-N(1)-(5-phospho-D-ribosyl)glycinamide: step 1/2.</text>
</comment>
<dbReference type="PANTHER" id="PTHR10099:SF1">
    <property type="entry name" value="PHOSPHORIBOSYLFORMYLGLYCINAMIDINE SYNTHASE"/>
    <property type="match status" value="1"/>
</dbReference>
<dbReference type="NCBIfam" id="NF003672">
    <property type="entry name" value="PRK05297.1"/>
    <property type="match status" value="1"/>
</dbReference>
<feature type="domain" description="Phosphoribosylformylglycinamidine synthase linker" evidence="16">
    <location>
        <begin position="172"/>
        <end position="220"/>
    </location>
</feature>
<dbReference type="OrthoDB" id="9804441at2"/>
<accession>A0A2P7NVF1</accession>
<evidence type="ECO:0000259" key="15">
    <source>
        <dbReference type="Pfam" id="PF02769"/>
    </source>
</evidence>
<dbReference type="Pfam" id="PF18072">
    <property type="entry name" value="FGAR-AT_linker"/>
    <property type="match status" value="1"/>
</dbReference>
<dbReference type="CDD" id="cd01740">
    <property type="entry name" value="GATase1_FGAR_AT"/>
    <property type="match status" value="1"/>
</dbReference>
<keyword evidence="20" id="KW-1185">Reference proteome</keyword>
<dbReference type="CDD" id="cd02203">
    <property type="entry name" value="PurL_repeat1"/>
    <property type="match status" value="1"/>
</dbReference>
<feature type="binding site" evidence="14">
    <location>
        <position position="896"/>
    </location>
    <ligand>
        <name>ATP</name>
        <dbReference type="ChEBI" id="CHEBI:30616"/>
    </ligand>
</feature>
<dbReference type="InterPro" id="IPR036676">
    <property type="entry name" value="PurM-like_C_sf"/>
</dbReference>
<keyword evidence="4 14" id="KW-0963">Cytoplasm</keyword>
<dbReference type="EMBL" id="PXXU01000020">
    <property type="protein sequence ID" value="PSJ17447.1"/>
    <property type="molecule type" value="Genomic_DNA"/>
</dbReference>
<dbReference type="InterPro" id="IPR055181">
    <property type="entry name" value="FGAR-AT_PurM_N-like"/>
</dbReference>
<feature type="active site" description="Nucleophile" evidence="14">
    <location>
        <position position="1168"/>
    </location>
</feature>
<evidence type="ECO:0000259" key="17">
    <source>
        <dbReference type="Pfam" id="PF18076"/>
    </source>
</evidence>
<comment type="caution">
    <text evidence="19">The sequence shown here is derived from an EMBL/GenBank/DDBJ whole genome shotgun (WGS) entry which is preliminary data.</text>
</comment>
<dbReference type="UniPathway" id="UPA00074">
    <property type="reaction ID" value="UER00128"/>
</dbReference>
<feature type="domain" description="Phosphoribosylformylglycinamidine synthase N-terminal" evidence="17">
    <location>
        <begin position="35"/>
        <end position="150"/>
    </location>
</feature>
<dbReference type="InterPro" id="IPR036921">
    <property type="entry name" value="PurM-like_N_sf"/>
</dbReference>
<comment type="catalytic activity">
    <reaction evidence="12 14">
        <text>N(2)-formyl-N(1)-(5-phospho-beta-D-ribosyl)glycinamide + L-glutamine + ATP + H2O = 2-formamido-N(1)-(5-O-phospho-beta-D-ribosyl)acetamidine + L-glutamate + ADP + phosphate + H(+)</text>
        <dbReference type="Rhea" id="RHEA:17129"/>
        <dbReference type="ChEBI" id="CHEBI:15377"/>
        <dbReference type="ChEBI" id="CHEBI:15378"/>
        <dbReference type="ChEBI" id="CHEBI:29985"/>
        <dbReference type="ChEBI" id="CHEBI:30616"/>
        <dbReference type="ChEBI" id="CHEBI:43474"/>
        <dbReference type="ChEBI" id="CHEBI:58359"/>
        <dbReference type="ChEBI" id="CHEBI:147286"/>
        <dbReference type="ChEBI" id="CHEBI:147287"/>
        <dbReference type="ChEBI" id="CHEBI:456216"/>
        <dbReference type="EC" id="6.3.5.3"/>
    </reaction>
</comment>
<dbReference type="EC" id="6.3.5.3" evidence="14"/>
<feature type="binding site" evidence="14">
    <location>
        <begin position="306"/>
        <end position="317"/>
    </location>
    <ligand>
        <name>ATP</name>
        <dbReference type="ChEBI" id="CHEBI:30616"/>
    </ligand>
</feature>
<evidence type="ECO:0000313" key="19">
    <source>
        <dbReference type="EMBL" id="PSJ17447.1"/>
    </source>
</evidence>
<dbReference type="HAMAP" id="MF_00419">
    <property type="entry name" value="PurL_1"/>
    <property type="match status" value="1"/>
</dbReference>
<dbReference type="Proteomes" id="UP000241912">
    <property type="component" value="Unassembled WGS sequence"/>
</dbReference>
<sequence length="1328" mass="146271">MLQFCGGRALSPFRLEKLLKEIRTLNLPVTAIHSEYWHFCSVTRSLYDNELSVLRKILNHDQVQESVRHSGEMFLVLPRPGTISPWSTKATDIAQHCGLAVTERIERGIVHYIQCGAELSSDDKARLVPLLHDRMTEAVFASLDDAAKLFEHFPSKPLGTIDVMYGGIKALLQANQDMGLALSPDEIEYLLHHFQRIHRNPTDVELMMFAQANSEHCRHKIFNADWIVDGKPQDKSLFAMIRNTHQSHPQGTLVAYTDNASVIEGAKINRFYPDSQRAYGYAEERTHVLMKVETHNHPTAISPFPGAATGVGGEIRDEGATGRGAKPKAGLCGFSVSNLTIPGFVQPWEYDGADNQSVYGKPGRIASALQIMLEGPIGGAGFNNEFGRPNLAGYFRTFEERLAGEMRGYHKPIMLAGGIGQISDLHVRKEKFPAGALLIQLGGPSMLIGLGGGAASSMDTGSNTEALDFDSVQRGNPEMQRRAQEVIDRCWQLQRGGVENPILFIHDVGAGGLSNAFPELVHDSGRGGRFNLRDVPSEETSLSPMQIWSNEAQERYVLAIKPESLVLFQSICERERCPFAVVGEATSDEQLVVTDPQSSTPPVDMPLPVLLGKPPRMTRDVAHKYRILPTLDWQGVNLTEAVYRVLRLPAVADKTFLIAIGDRSVGGLSARDQMIGPWQIPVADVAVTSMGYQTYLGEAFAIGERTPLALIDFKAAARMAVGEAITNIAAASIGKIEKIKLSANWMAAAGHAGEDAGLFDAVHTVGMDLCPQLGISIPVGKDSMSMKTVWEESGLRKEVTAPLSLIITAFATVMDVRKTLTPELRTDCGDTELVLIDLGRGQNRLGGSALAQVYKQVGNVAPNIDGETGAQHLKSFFKAIQQLNDMDKLLAYHDRSDGGLFVTLCEMAFAGHTGLTVNLDQLCFDPHSCDIDGSELQPEQLSGRFLERLLTVLFNEELGAVIQIEVAQRQEVLQVLTEAGLRDVSFLIGQLNGTDEVRLMRNNKPVLAEKRVDLQRAWSETTYQMQKLRDNPNCAQQEYDRLLDITDPGLQVRLSYDVDDDIAAPFVQTGMRPRLAILREQGVNGHMEMAAAFDRAGFTPIDVHMSDILSGQLSLSDFMGLIACGGFSYGDVLGAGEGWAKSILFNPRAREEFEAFFQRSDTFALGVCNGCQMMSNLHEIIPGAERWPRFTRNLSEQFEARFVMVEIQRGPSLFFDGMAGSRMPITVAHGEGKVEFCSGVSDDVASLVTMRFVDNHGQVTEQYPYNPSGSLQGITGLTTPDGRFNVLMPHPERVFRVTQHSWYPDARSALVEDGPWMRLFRNARKWIG</sequence>
<evidence type="ECO:0000256" key="1">
    <source>
        <dbReference type="ARBA" id="ARBA00004496"/>
    </source>
</evidence>
<dbReference type="FunFam" id="3.40.50.880:FF:000008">
    <property type="entry name" value="Phosphoribosylformylglycinamidine synthase"/>
    <property type="match status" value="1"/>
</dbReference>
<dbReference type="FunFam" id="3.30.1330.10:FF:000002">
    <property type="entry name" value="Phosphoribosylformylglycinamidine synthase"/>
    <property type="match status" value="1"/>
</dbReference>
<dbReference type="GO" id="GO:0046872">
    <property type="term" value="F:metal ion binding"/>
    <property type="evidence" value="ECO:0007669"/>
    <property type="project" value="UniProtKB-KW"/>
</dbReference>
<evidence type="ECO:0000256" key="10">
    <source>
        <dbReference type="ARBA" id="ARBA00022842"/>
    </source>
</evidence>
<evidence type="ECO:0000256" key="14">
    <source>
        <dbReference type="HAMAP-Rule" id="MF_00419"/>
    </source>
</evidence>
<feature type="active site" evidence="14">
    <location>
        <position position="1290"/>
    </location>
</feature>
<keyword evidence="5 14" id="KW-0436">Ligase</keyword>